<dbReference type="PANTHER" id="PTHR46438">
    <property type="entry name" value="ALPHA/BETA-HYDROLASES SUPERFAMILY PROTEIN"/>
    <property type="match status" value="1"/>
</dbReference>
<evidence type="ECO:0000259" key="1">
    <source>
        <dbReference type="Pfam" id="PF00561"/>
    </source>
</evidence>
<keyword evidence="3" id="KW-1185">Reference proteome</keyword>
<evidence type="ECO:0000313" key="3">
    <source>
        <dbReference type="Proteomes" id="UP001386955"/>
    </source>
</evidence>
<accession>A0AAN9XGY3</accession>
<dbReference type="GO" id="GO:0009507">
    <property type="term" value="C:chloroplast"/>
    <property type="evidence" value="ECO:0007669"/>
    <property type="project" value="TreeGrafter"/>
</dbReference>
<dbReference type="Pfam" id="PF00561">
    <property type="entry name" value="Abhydrolase_1"/>
    <property type="match status" value="1"/>
</dbReference>
<dbReference type="GO" id="GO:0047746">
    <property type="term" value="F:chlorophyllase activity"/>
    <property type="evidence" value="ECO:0007669"/>
    <property type="project" value="TreeGrafter"/>
</dbReference>
<dbReference type="FunFam" id="3.40.50.1820:FF:000174">
    <property type="entry name" value="Predicted protein"/>
    <property type="match status" value="1"/>
</dbReference>
<dbReference type="PRINTS" id="PR00111">
    <property type="entry name" value="ABHYDROLASE"/>
</dbReference>
<dbReference type="Gene3D" id="3.40.50.1820">
    <property type="entry name" value="alpha/beta hydrolase"/>
    <property type="match status" value="1"/>
</dbReference>
<dbReference type="PANTHER" id="PTHR46438:SF7">
    <property type="entry name" value="ALPHA_BETA-HYDROLASES SUPERFAMILY PROTEIN"/>
    <property type="match status" value="1"/>
</dbReference>
<dbReference type="GO" id="GO:0015994">
    <property type="term" value="P:chlorophyll metabolic process"/>
    <property type="evidence" value="ECO:0007669"/>
    <property type="project" value="TreeGrafter"/>
</dbReference>
<reference evidence="2 3" key="1">
    <citation type="submission" date="2024-01" db="EMBL/GenBank/DDBJ databases">
        <title>The genomes of 5 underutilized Papilionoideae crops provide insights into root nodulation and disease resistanc.</title>
        <authorList>
            <person name="Jiang F."/>
        </authorList>
    </citation>
    <scope>NUCLEOTIDE SEQUENCE [LARGE SCALE GENOMIC DNA]</scope>
    <source>
        <strain evidence="2">DUOXIRENSHENG_FW03</strain>
        <tissue evidence="2">Leaves</tissue>
    </source>
</reference>
<dbReference type="InterPro" id="IPR029058">
    <property type="entry name" value="AB_hydrolase_fold"/>
</dbReference>
<protein>
    <recommendedName>
        <fullName evidence="1">AB hydrolase-1 domain-containing protein</fullName>
    </recommendedName>
</protein>
<organism evidence="2 3">
    <name type="scientific">Psophocarpus tetragonolobus</name>
    <name type="common">Winged bean</name>
    <name type="synonym">Dolichos tetragonolobus</name>
    <dbReference type="NCBI Taxonomy" id="3891"/>
    <lineage>
        <taxon>Eukaryota</taxon>
        <taxon>Viridiplantae</taxon>
        <taxon>Streptophyta</taxon>
        <taxon>Embryophyta</taxon>
        <taxon>Tracheophyta</taxon>
        <taxon>Spermatophyta</taxon>
        <taxon>Magnoliopsida</taxon>
        <taxon>eudicotyledons</taxon>
        <taxon>Gunneridae</taxon>
        <taxon>Pentapetalae</taxon>
        <taxon>rosids</taxon>
        <taxon>fabids</taxon>
        <taxon>Fabales</taxon>
        <taxon>Fabaceae</taxon>
        <taxon>Papilionoideae</taxon>
        <taxon>50 kb inversion clade</taxon>
        <taxon>NPAAA clade</taxon>
        <taxon>indigoferoid/millettioid clade</taxon>
        <taxon>Phaseoleae</taxon>
        <taxon>Psophocarpus</taxon>
    </lineage>
</organism>
<evidence type="ECO:0000313" key="2">
    <source>
        <dbReference type="EMBL" id="KAK7391780.1"/>
    </source>
</evidence>
<gene>
    <name evidence="2" type="ORF">VNO78_20201</name>
</gene>
<name>A0AAN9XGY3_PSOTE</name>
<sequence>MEVTSAVQYVGIEHVERLNGRGLVLSSRPRKVKVPLPAHRPNYLSNGKGDRTSVILSSTSTTSTPASATEVENIKQRCLTWQWKGQYSINYFVSSEQLHANHPPLLLVHGFGASLPHWRRNIKTLAQNYTVYAIDLLGFGASDKPPGFQYTMETWSQLILDFLNEVIQKPTVLIGNSVGSLACVIAAADSSQNLVRGIVLLNCAGGMNNKAIVDDWRIKLLLPLLWLIDFLLKQKGIASAIFERVKQRENLRNVLSSVYGNKESVDDELVEIIRGPADAPGALDAFVSIVTGPPGPNPVVLMPKISMPVLLLWGDEDPFTPIDGPVGKYFSSLPSQKENVKLFLLEGVGHCPHDDRPDLVHEKLLPWLASLSNSQ</sequence>
<dbReference type="SUPFAM" id="SSF53474">
    <property type="entry name" value="alpha/beta-Hydrolases"/>
    <property type="match status" value="1"/>
</dbReference>
<dbReference type="InterPro" id="IPR000073">
    <property type="entry name" value="AB_hydrolase_1"/>
</dbReference>
<dbReference type="EMBL" id="JAYMYS010000005">
    <property type="protein sequence ID" value="KAK7391780.1"/>
    <property type="molecule type" value="Genomic_DNA"/>
</dbReference>
<proteinExistence type="predicted"/>
<dbReference type="Proteomes" id="UP001386955">
    <property type="component" value="Unassembled WGS sequence"/>
</dbReference>
<comment type="caution">
    <text evidence="2">The sequence shown here is derived from an EMBL/GenBank/DDBJ whole genome shotgun (WGS) entry which is preliminary data.</text>
</comment>
<dbReference type="AlphaFoldDB" id="A0AAN9XGY3"/>
<feature type="domain" description="AB hydrolase-1" evidence="1">
    <location>
        <begin position="103"/>
        <end position="357"/>
    </location>
</feature>